<accession>A0A7Z6ZSN0</accession>
<proteinExistence type="predicted"/>
<protein>
    <submittedName>
        <fullName evidence="1">Uncharacterized protein</fullName>
    </submittedName>
</protein>
<evidence type="ECO:0000313" key="2">
    <source>
        <dbReference type="Proteomes" id="UP000287766"/>
    </source>
</evidence>
<dbReference type="RefSeq" id="WP_169931338.1">
    <property type="nucleotide sequence ID" value="NZ_PIPR01000002.1"/>
</dbReference>
<evidence type="ECO:0000313" key="1">
    <source>
        <dbReference type="EMBL" id="RUO39622.1"/>
    </source>
</evidence>
<dbReference type="EMBL" id="PIPR01000002">
    <property type="protein sequence ID" value="RUO39622.1"/>
    <property type="molecule type" value="Genomic_DNA"/>
</dbReference>
<comment type="caution">
    <text evidence="1">The sequence shown here is derived from an EMBL/GenBank/DDBJ whole genome shotgun (WGS) entry which is preliminary data.</text>
</comment>
<name>A0A7Z6ZSN0_9GAMM</name>
<sequence>MAKKAKSKPIKIDKYKPALNGLYPRHYGWYLTQCHSTDFQDMFGVTIKAGEAYYRRYVAGIAYQLSMQSMDSFISLLFDYNDGLVGLGEKLHELNETKSMKDLEDARDLLESAGA</sequence>
<gene>
    <name evidence="1" type="ORF">CWE22_10040</name>
</gene>
<dbReference type="Proteomes" id="UP000287766">
    <property type="component" value="Unassembled WGS sequence"/>
</dbReference>
<organism evidence="1 2">
    <name type="scientific">Pseudidiomarina aestuarii</name>
    <dbReference type="NCBI Taxonomy" id="624146"/>
    <lineage>
        <taxon>Bacteria</taxon>
        <taxon>Pseudomonadati</taxon>
        <taxon>Pseudomonadota</taxon>
        <taxon>Gammaproteobacteria</taxon>
        <taxon>Alteromonadales</taxon>
        <taxon>Idiomarinaceae</taxon>
        <taxon>Pseudidiomarina</taxon>
    </lineage>
</organism>
<reference evidence="2" key="1">
    <citation type="journal article" date="2018" name="Front. Microbiol.">
        <title>Genome-Based Analysis Reveals the Taxonomy and Diversity of the Family Idiomarinaceae.</title>
        <authorList>
            <person name="Liu Y."/>
            <person name="Lai Q."/>
            <person name="Shao Z."/>
        </authorList>
    </citation>
    <scope>NUCLEOTIDE SEQUENCE [LARGE SCALE GENOMIC DNA]</scope>
    <source>
        <strain evidence="2">KYW314</strain>
    </source>
</reference>
<dbReference type="AlphaFoldDB" id="A0A7Z6ZSN0"/>
<keyword evidence="2" id="KW-1185">Reference proteome</keyword>